<keyword evidence="10" id="KW-0028">Amino-acid biosynthesis</keyword>
<evidence type="ECO:0000256" key="14">
    <source>
        <dbReference type="RuleBase" id="RU004106"/>
    </source>
</evidence>
<dbReference type="STRING" id="871652.SAMN04515673_106149"/>
<dbReference type="InterPro" id="IPR050571">
    <property type="entry name" value="Class-IV_PLP-Dep_Aminotrnsfr"/>
</dbReference>
<evidence type="ECO:0000256" key="11">
    <source>
        <dbReference type="ARBA" id="ARBA00048212"/>
    </source>
</evidence>
<dbReference type="PANTHER" id="PTHR42743">
    <property type="entry name" value="AMINO-ACID AMINOTRANSFERASE"/>
    <property type="match status" value="1"/>
</dbReference>
<reference evidence="16 17" key="1">
    <citation type="submission" date="2016-10" db="EMBL/GenBank/DDBJ databases">
        <authorList>
            <person name="de Groot N.N."/>
        </authorList>
    </citation>
    <scope>NUCLEOTIDE SEQUENCE [LARGE SCALE GENOMIC DNA]</scope>
    <source>
        <strain evidence="17">KMM 9023,NRIC 0796,JCM 17311,KCTC 23692</strain>
    </source>
</reference>
<dbReference type="InterPro" id="IPR043132">
    <property type="entry name" value="BCAT-like_C"/>
</dbReference>
<dbReference type="Gene3D" id="3.30.470.10">
    <property type="match status" value="1"/>
</dbReference>
<dbReference type="OrthoDB" id="9809239at2"/>
<evidence type="ECO:0000313" key="16">
    <source>
        <dbReference type="EMBL" id="SFR11022.1"/>
    </source>
</evidence>
<evidence type="ECO:0000256" key="12">
    <source>
        <dbReference type="ARBA" id="ARBA00048798"/>
    </source>
</evidence>
<keyword evidence="9 15" id="KW-0663">Pyridoxal phosphate</keyword>
<dbReference type="GO" id="GO:0004084">
    <property type="term" value="F:branched-chain-amino-acid transaminase activity"/>
    <property type="evidence" value="ECO:0007669"/>
    <property type="project" value="UniProtKB-EC"/>
</dbReference>
<comment type="catalytic activity">
    <reaction evidence="11">
        <text>L-valine + 2-oxoglutarate = 3-methyl-2-oxobutanoate + L-glutamate</text>
        <dbReference type="Rhea" id="RHEA:24813"/>
        <dbReference type="ChEBI" id="CHEBI:11851"/>
        <dbReference type="ChEBI" id="CHEBI:16810"/>
        <dbReference type="ChEBI" id="CHEBI:29985"/>
        <dbReference type="ChEBI" id="CHEBI:57762"/>
        <dbReference type="EC" id="2.6.1.42"/>
    </reaction>
</comment>
<protein>
    <recommendedName>
        <fullName evidence="8">Probable branched-chain-amino-acid aminotransferase</fullName>
        <ecNumber evidence="7">2.6.1.42</ecNumber>
    </recommendedName>
</protein>
<name>A0A1I6E0B7_9RHOB</name>
<dbReference type="Proteomes" id="UP000199302">
    <property type="component" value="Unassembled WGS sequence"/>
</dbReference>
<dbReference type="PANTHER" id="PTHR42743:SF11">
    <property type="entry name" value="AMINODEOXYCHORISMATE LYASE"/>
    <property type="match status" value="1"/>
</dbReference>
<comment type="catalytic activity">
    <reaction evidence="12">
        <text>L-isoleucine + 2-oxoglutarate = (S)-3-methyl-2-oxopentanoate + L-glutamate</text>
        <dbReference type="Rhea" id="RHEA:24801"/>
        <dbReference type="ChEBI" id="CHEBI:16810"/>
        <dbReference type="ChEBI" id="CHEBI:29985"/>
        <dbReference type="ChEBI" id="CHEBI:35146"/>
        <dbReference type="ChEBI" id="CHEBI:58045"/>
        <dbReference type="EC" id="2.6.1.42"/>
    </reaction>
</comment>
<comment type="pathway">
    <text evidence="4">Amino-acid biosynthesis; L-valine biosynthesis; L-valine from pyruvate: step 4/4.</text>
</comment>
<dbReference type="SUPFAM" id="SSF56752">
    <property type="entry name" value="D-aminoacid aminotransferase-like PLP-dependent enzymes"/>
    <property type="match status" value="1"/>
</dbReference>
<gene>
    <name evidence="16" type="ORF">SAMN04515673_106149</name>
</gene>
<evidence type="ECO:0000256" key="10">
    <source>
        <dbReference type="ARBA" id="ARBA00023304"/>
    </source>
</evidence>
<accession>A0A1I6E0B7</accession>
<dbReference type="RefSeq" id="WP_092080654.1">
    <property type="nucleotide sequence ID" value="NZ_FOYI01000006.1"/>
</dbReference>
<dbReference type="AlphaFoldDB" id="A0A1I6E0B7"/>
<dbReference type="InterPro" id="IPR043131">
    <property type="entry name" value="BCAT-like_N"/>
</dbReference>
<proteinExistence type="inferred from homology"/>
<sequence length="213" mass="23160">MEKPLCPDEPGFRIIETFARRDGAFPRLDRHLARMGRTARALGIAFDAAAVRALLPDEGELRCRLTLDRAGRAEITTAPLGAPAGDWRVMIAEPRLRAGDPWLRMKTTRRALYDETRAALPGGIDEALFLNERGELCEGTITNLFLQRDGELLTPPVASGLLPGVLRESLLESGECSETVLTAGDLASAEALYVGNSLRGLIRATLVRDAPMP</sequence>
<evidence type="ECO:0000313" key="17">
    <source>
        <dbReference type="Proteomes" id="UP000199302"/>
    </source>
</evidence>
<evidence type="ECO:0000256" key="9">
    <source>
        <dbReference type="ARBA" id="ARBA00022898"/>
    </source>
</evidence>
<dbReference type="NCBIfam" id="NF005729">
    <property type="entry name" value="PRK07546.1-3"/>
    <property type="match status" value="1"/>
</dbReference>
<comment type="similarity">
    <text evidence="6 14">Belongs to the class-IV pyridoxal-phosphate-dependent aminotransferase family.</text>
</comment>
<dbReference type="PROSITE" id="PS00770">
    <property type="entry name" value="AA_TRANSFER_CLASS_4"/>
    <property type="match status" value="1"/>
</dbReference>
<comment type="cofactor">
    <cofactor evidence="1 15">
        <name>pyridoxal 5'-phosphate</name>
        <dbReference type="ChEBI" id="CHEBI:597326"/>
    </cofactor>
</comment>
<keyword evidence="17" id="KW-1185">Reference proteome</keyword>
<comment type="function">
    <text evidence="2">Acts on leucine, isoleucine and valine.</text>
</comment>
<evidence type="ECO:0000256" key="7">
    <source>
        <dbReference type="ARBA" id="ARBA00013053"/>
    </source>
</evidence>
<dbReference type="Pfam" id="PF01063">
    <property type="entry name" value="Aminotran_4"/>
    <property type="match status" value="1"/>
</dbReference>
<evidence type="ECO:0000256" key="8">
    <source>
        <dbReference type="ARBA" id="ARBA00014472"/>
    </source>
</evidence>
<organism evidence="16 17">
    <name type="scientific">Poseidonocella sedimentorum</name>
    <dbReference type="NCBI Taxonomy" id="871652"/>
    <lineage>
        <taxon>Bacteria</taxon>
        <taxon>Pseudomonadati</taxon>
        <taxon>Pseudomonadota</taxon>
        <taxon>Alphaproteobacteria</taxon>
        <taxon>Rhodobacterales</taxon>
        <taxon>Roseobacteraceae</taxon>
        <taxon>Poseidonocella</taxon>
    </lineage>
</organism>
<dbReference type="EC" id="2.6.1.42" evidence="7"/>
<comment type="pathway">
    <text evidence="5">Amino-acid biosynthesis; L-leucine biosynthesis; L-leucine from 3-methyl-2-oxobutanoate: step 4/4.</text>
</comment>
<dbReference type="InterPro" id="IPR018300">
    <property type="entry name" value="Aminotrans_IV_CS"/>
</dbReference>
<evidence type="ECO:0000256" key="3">
    <source>
        <dbReference type="ARBA" id="ARBA00004824"/>
    </source>
</evidence>
<dbReference type="InterPro" id="IPR036038">
    <property type="entry name" value="Aminotransferase-like"/>
</dbReference>
<dbReference type="EMBL" id="FOYI01000006">
    <property type="protein sequence ID" value="SFR11022.1"/>
    <property type="molecule type" value="Genomic_DNA"/>
</dbReference>
<keyword evidence="10" id="KW-0100">Branched-chain amino acid biosynthesis</keyword>
<dbReference type="GO" id="GO:0009082">
    <property type="term" value="P:branched-chain amino acid biosynthetic process"/>
    <property type="evidence" value="ECO:0007669"/>
    <property type="project" value="UniProtKB-KW"/>
</dbReference>
<dbReference type="InterPro" id="IPR001544">
    <property type="entry name" value="Aminotrans_IV"/>
</dbReference>
<evidence type="ECO:0000256" key="2">
    <source>
        <dbReference type="ARBA" id="ARBA00003109"/>
    </source>
</evidence>
<evidence type="ECO:0000256" key="13">
    <source>
        <dbReference type="ARBA" id="ARBA00049229"/>
    </source>
</evidence>
<evidence type="ECO:0000256" key="4">
    <source>
        <dbReference type="ARBA" id="ARBA00004931"/>
    </source>
</evidence>
<evidence type="ECO:0000256" key="1">
    <source>
        <dbReference type="ARBA" id="ARBA00001933"/>
    </source>
</evidence>
<dbReference type="Gene3D" id="3.20.10.10">
    <property type="entry name" value="D-amino Acid Aminotransferase, subunit A, domain 2"/>
    <property type="match status" value="1"/>
</dbReference>
<evidence type="ECO:0000256" key="6">
    <source>
        <dbReference type="ARBA" id="ARBA00009320"/>
    </source>
</evidence>
<evidence type="ECO:0000256" key="5">
    <source>
        <dbReference type="ARBA" id="ARBA00005072"/>
    </source>
</evidence>
<dbReference type="GO" id="GO:0016829">
    <property type="term" value="F:lyase activity"/>
    <property type="evidence" value="ECO:0007669"/>
    <property type="project" value="UniProtKB-KW"/>
</dbReference>
<comment type="pathway">
    <text evidence="3">Amino-acid biosynthesis; L-isoleucine biosynthesis; L-isoleucine from 2-oxobutanoate: step 4/4.</text>
</comment>
<evidence type="ECO:0000256" key="15">
    <source>
        <dbReference type="RuleBase" id="RU004516"/>
    </source>
</evidence>
<comment type="catalytic activity">
    <reaction evidence="13">
        <text>L-leucine + 2-oxoglutarate = 4-methyl-2-oxopentanoate + L-glutamate</text>
        <dbReference type="Rhea" id="RHEA:18321"/>
        <dbReference type="ChEBI" id="CHEBI:16810"/>
        <dbReference type="ChEBI" id="CHEBI:17865"/>
        <dbReference type="ChEBI" id="CHEBI:29985"/>
        <dbReference type="ChEBI" id="CHEBI:57427"/>
        <dbReference type="EC" id="2.6.1.42"/>
    </reaction>
</comment>
<keyword evidence="16" id="KW-0456">Lyase</keyword>